<sequence>MEQKAQAKLEKANVVTPPAEAEDARDLNSVSEEPQITIIPSGPQMRIVNGQIVLAENSLHLDRHKRAEAENEVMIEVEENEFSHMTTSGTYMKRERAQVWDSTATATFYQGLAQFGTNFEMIAKLFPTRNRRQIKLKFNSEERKNPTRITKVLMGEPEKIDLERFEELSGLKLEELDEIERERQAIADEQEREIQARDKERADSDLRKKKEIADRSAAARRILASVDDEPEEGSSGKENRVDVTSENMADAVAGFELGTMSKNKGSKKTQPKPRKKKNAHGRGDGGDIVEILGTVA</sequence>
<proteinExistence type="predicted"/>
<evidence type="ECO:0000259" key="2">
    <source>
        <dbReference type="SMART" id="SM00717"/>
    </source>
</evidence>
<dbReference type="PANTHER" id="PTHR22929">
    <property type="entry name" value="RNA POLYMERASE III TRANSCRIPTION INITIATION FACTOR B"/>
    <property type="match status" value="1"/>
</dbReference>
<feature type="compositionally biased region" description="Basic and acidic residues" evidence="1">
    <location>
        <begin position="1"/>
        <end position="11"/>
    </location>
</feature>
<dbReference type="OrthoDB" id="272624at2759"/>
<accession>A0A0C3HUF3</accession>
<dbReference type="GO" id="GO:0001156">
    <property type="term" value="F:TFIIIC-class transcription factor complex binding"/>
    <property type="evidence" value="ECO:0007669"/>
    <property type="project" value="TreeGrafter"/>
</dbReference>
<dbReference type="InParanoid" id="A0A0C3HUF3"/>
<evidence type="ECO:0000313" key="3">
    <source>
        <dbReference type="EMBL" id="KIN05887.1"/>
    </source>
</evidence>
<feature type="domain" description="Myb-like" evidence="2">
    <location>
        <begin position="96"/>
        <end position="144"/>
    </location>
</feature>
<dbReference type="InterPro" id="IPR009057">
    <property type="entry name" value="Homeodomain-like_sf"/>
</dbReference>
<feature type="region of interest" description="Disordered" evidence="1">
    <location>
        <begin position="187"/>
        <end position="296"/>
    </location>
</feature>
<evidence type="ECO:0000313" key="4">
    <source>
        <dbReference type="Proteomes" id="UP000054321"/>
    </source>
</evidence>
<dbReference type="SUPFAM" id="SSF46689">
    <property type="entry name" value="Homeodomain-like"/>
    <property type="match status" value="1"/>
</dbReference>
<feature type="compositionally biased region" description="Basic residues" evidence="1">
    <location>
        <begin position="264"/>
        <end position="280"/>
    </location>
</feature>
<dbReference type="HOGENOM" id="CLU_940398_0_0_1"/>
<name>A0A0C3HUF3_OIDMZ</name>
<reference evidence="3 4" key="1">
    <citation type="submission" date="2014-04" db="EMBL/GenBank/DDBJ databases">
        <authorList>
            <consortium name="DOE Joint Genome Institute"/>
            <person name="Kuo A."/>
            <person name="Martino E."/>
            <person name="Perotto S."/>
            <person name="Kohler A."/>
            <person name="Nagy L.G."/>
            <person name="Floudas D."/>
            <person name="Copeland A."/>
            <person name="Barry K.W."/>
            <person name="Cichocki N."/>
            <person name="Veneault-Fourrey C."/>
            <person name="LaButti K."/>
            <person name="Lindquist E.A."/>
            <person name="Lipzen A."/>
            <person name="Lundell T."/>
            <person name="Morin E."/>
            <person name="Murat C."/>
            <person name="Sun H."/>
            <person name="Tunlid A."/>
            <person name="Henrissat B."/>
            <person name="Grigoriev I.V."/>
            <person name="Hibbett D.S."/>
            <person name="Martin F."/>
            <person name="Nordberg H.P."/>
            <person name="Cantor M.N."/>
            <person name="Hua S.X."/>
        </authorList>
    </citation>
    <scope>NUCLEOTIDE SEQUENCE [LARGE SCALE GENOMIC DNA]</scope>
    <source>
        <strain evidence="3 4">Zn</strain>
    </source>
</reference>
<feature type="compositionally biased region" description="Basic and acidic residues" evidence="1">
    <location>
        <begin position="192"/>
        <end position="214"/>
    </location>
</feature>
<feature type="region of interest" description="Disordered" evidence="1">
    <location>
        <begin position="1"/>
        <end position="33"/>
    </location>
</feature>
<gene>
    <name evidence="3" type="ORF">OIDMADRAFT_17050</name>
</gene>
<dbReference type="SMART" id="SM00717">
    <property type="entry name" value="SANT"/>
    <property type="match status" value="1"/>
</dbReference>
<dbReference type="InterPro" id="IPR039467">
    <property type="entry name" value="TFIIIB_B''_Myb"/>
</dbReference>
<evidence type="ECO:0000256" key="1">
    <source>
        <dbReference type="SAM" id="MobiDB-lite"/>
    </source>
</evidence>
<dbReference type="GO" id="GO:0000126">
    <property type="term" value="C:transcription factor TFIIIB complex"/>
    <property type="evidence" value="ECO:0007669"/>
    <property type="project" value="TreeGrafter"/>
</dbReference>
<dbReference type="PANTHER" id="PTHR22929:SF0">
    <property type="entry name" value="TRANSCRIPTION FACTOR TFIIIB COMPONENT B'' HOMOLOG"/>
    <property type="match status" value="1"/>
</dbReference>
<dbReference type="Proteomes" id="UP000054321">
    <property type="component" value="Unassembled WGS sequence"/>
</dbReference>
<dbReference type="InterPro" id="IPR001005">
    <property type="entry name" value="SANT/Myb"/>
</dbReference>
<protein>
    <recommendedName>
        <fullName evidence="2">Myb-like domain-containing protein</fullName>
    </recommendedName>
</protein>
<dbReference type="STRING" id="913774.A0A0C3HUF3"/>
<keyword evidence="4" id="KW-1185">Reference proteome</keyword>
<dbReference type="AlphaFoldDB" id="A0A0C3HUF3"/>
<dbReference type="GO" id="GO:0070898">
    <property type="term" value="P:RNA polymerase III preinitiation complex assembly"/>
    <property type="evidence" value="ECO:0007669"/>
    <property type="project" value="TreeGrafter"/>
</dbReference>
<reference evidence="4" key="2">
    <citation type="submission" date="2015-01" db="EMBL/GenBank/DDBJ databases">
        <title>Evolutionary Origins and Diversification of the Mycorrhizal Mutualists.</title>
        <authorList>
            <consortium name="DOE Joint Genome Institute"/>
            <consortium name="Mycorrhizal Genomics Consortium"/>
            <person name="Kohler A."/>
            <person name="Kuo A."/>
            <person name="Nagy L.G."/>
            <person name="Floudas D."/>
            <person name="Copeland A."/>
            <person name="Barry K.W."/>
            <person name="Cichocki N."/>
            <person name="Veneault-Fourrey C."/>
            <person name="LaButti K."/>
            <person name="Lindquist E.A."/>
            <person name="Lipzen A."/>
            <person name="Lundell T."/>
            <person name="Morin E."/>
            <person name="Murat C."/>
            <person name="Riley R."/>
            <person name="Ohm R."/>
            <person name="Sun H."/>
            <person name="Tunlid A."/>
            <person name="Henrissat B."/>
            <person name="Grigoriev I.V."/>
            <person name="Hibbett D.S."/>
            <person name="Martin F."/>
        </authorList>
    </citation>
    <scope>NUCLEOTIDE SEQUENCE [LARGE SCALE GENOMIC DNA]</scope>
    <source>
        <strain evidence="4">Zn</strain>
    </source>
</reference>
<dbReference type="Gene3D" id="1.10.10.60">
    <property type="entry name" value="Homeodomain-like"/>
    <property type="match status" value="1"/>
</dbReference>
<dbReference type="Pfam" id="PF15963">
    <property type="entry name" value="Myb_DNA-bind_7"/>
    <property type="match status" value="1"/>
</dbReference>
<dbReference type="EMBL" id="KN832871">
    <property type="protein sequence ID" value="KIN05887.1"/>
    <property type="molecule type" value="Genomic_DNA"/>
</dbReference>
<dbReference type="CDD" id="cd00167">
    <property type="entry name" value="SANT"/>
    <property type="match status" value="1"/>
</dbReference>
<organism evidence="3 4">
    <name type="scientific">Oidiodendron maius (strain Zn)</name>
    <dbReference type="NCBI Taxonomy" id="913774"/>
    <lineage>
        <taxon>Eukaryota</taxon>
        <taxon>Fungi</taxon>
        <taxon>Dikarya</taxon>
        <taxon>Ascomycota</taxon>
        <taxon>Pezizomycotina</taxon>
        <taxon>Leotiomycetes</taxon>
        <taxon>Leotiomycetes incertae sedis</taxon>
        <taxon>Myxotrichaceae</taxon>
        <taxon>Oidiodendron</taxon>
    </lineage>
</organism>
<feature type="compositionally biased region" description="Basic and acidic residues" evidence="1">
    <location>
        <begin position="234"/>
        <end position="243"/>
    </location>
</feature>